<keyword evidence="2" id="KW-1185">Reference proteome</keyword>
<gene>
    <name evidence="1" type="ORF">NVIE_016640</name>
</gene>
<dbReference type="GeneID" id="74946933"/>
<dbReference type="KEGG" id="nvn:NVIE_016640"/>
<protein>
    <submittedName>
        <fullName evidence="1">Uncharacterized protein</fullName>
    </submittedName>
</protein>
<reference evidence="1 2" key="1">
    <citation type="journal article" date="2014" name="Int. J. Syst. Evol. Microbiol.">
        <title>Nitrososphaera viennensis gen. nov., sp. nov., an aerobic and mesophilic, ammonia-oxidizing archaeon from soil and a member of the archaeal phylum Thaumarchaeota.</title>
        <authorList>
            <person name="Stieglmeier M."/>
            <person name="Klingl A."/>
            <person name="Alves R.J."/>
            <person name="Rittmann S.K."/>
            <person name="Melcher M."/>
            <person name="Leisch N."/>
            <person name="Schleper C."/>
        </authorList>
    </citation>
    <scope>NUCLEOTIDE SEQUENCE [LARGE SCALE GENOMIC DNA]</scope>
    <source>
        <strain evidence="1">EN76</strain>
    </source>
</reference>
<sequence>MMFRSSIDAFLYAVRSGNGVRDVQASIGYMRNGIKRCTVQVSCDGGAGFGIEAYGEEADALFHEAKKYSEKERLAIA</sequence>
<dbReference type="Proteomes" id="UP000027093">
    <property type="component" value="Chromosome"/>
</dbReference>
<evidence type="ECO:0000313" key="2">
    <source>
        <dbReference type="Proteomes" id="UP000027093"/>
    </source>
</evidence>
<organism evidence="1 2">
    <name type="scientific">Nitrososphaera viennensis EN76</name>
    <dbReference type="NCBI Taxonomy" id="926571"/>
    <lineage>
        <taxon>Archaea</taxon>
        <taxon>Nitrososphaerota</taxon>
        <taxon>Nitrososphaeria</taxon>
        <taxon>Nitrososphaerales</taxon>
        <taxon>Nitrososphaeraceae</taxon>
        <taxon>Nitrososphaera</taxon>
    </lineage>
</organism>
<dbReference type="OrthoDB" id="375538at2157"/>
<dbReference type="STRING" id="926571.NVIE_016640"/>
<proteinExistence type="predicted"/>
<dbReference type="EMBL" id="CP007536">
    <property type="protein sequence ID" value="AIC15917.1"/>
    <property type="molecule type" value="Genomic_DNA"/>
</dbReference>
<accession>A0A060HRZ4</accession>
<evidence type="ECO:0000313" key="1">
    <source>
        <dbReference type="EMBL" id="AIC15917.1"/>
    </source>
</evidence>
<name>A0A060HRZ4_9ARCH</name>
<dbReference type="RefSeq" id="WP_075054811.1">
    <property type="nucleotide sequence ID" value="NZ_CP007536.1"/>
</dbReference>
<dbReference type="AlphaFoldDB" id="A0A060HRZ4"/>
<dbReference type="HOGENOM" id="CLU_2645692_0_0_2"/>